<dbReference type="InterPro" id="IPR009060">
    <property type="entry name" value="UBA-like_sf"/>
</dbReference>
<comment type="caution">
    <text evidence="8">The sequence shown here is derived from an EMBL/GenBank/DDBJ whole genome shotgun (WGS) entry which is preliminary data.</text>
</comment>
<dbReference type="GO" id="GO:0005739">
    <property type="term" value="C:mitochondrion"/>
    <property type="evidence" value="ECO:0007669"/>
    <property type="project" value="UniProtKB-SubCell"/>
</dbReference>
<comment type="similarity">
    <text evidence="1 6">Belongs to the EF-Ts family.</text>
</comment>
<evidence type="ECO:0000256" key="4">
    <source>
        <dbReference type="ARBA" id="ARBA00022946"/>
    </source>
</evidence>
<protein>
    <recommendedName>
        <fullName evidence="6">Elongation factor Ts, mitochondrial</fullName>
        <shortName evidence="6">EF-Ts</shortName>
        <shortName evidence="6">EF-TsMt</shortName>
    </recommendedName>
</protein>
<evidence type="ECO:0000256" key="1">
    <source>
        <dbReference type="ARBA" id="ARBA00005532"/>
    </source>
</evidence>
<dbReference type="Gene3D" id="3.30.479.20">
    <property type="entry name" value="Elongation factor Ts, dimerisation domain"/>
    <property type="match status" value="2"/>
</dbReference>
<evidence type="ECO:0000313" key="8">
    <source>
        <dbReference type="EMBL" id="KAF5385400.1"/>
    </source>
</evidence>
<evidence type="ECO:0000259" key="7">
    <source>
        <dbReference type="Pfam" id="PF00889"/>
    </source>
</evidence>
<dbReference type="CDD" id="cd14275">
    <property type="entry name" value="UBA_EF-Ts"/>
    <property type="match status" value="1"/>
</dbReference>
<dbReference type="InterPro" id="IPR001816">
    <property type="entry name" value="Transl_elong_EFTs/EF1B"/>
</dbReference>
<dbReference type="InterPro" id="IPR036402">
    <property type="entry name" value="EF-Ts_dimer_sf"/>
</dbReference>
<evidence type="ECO:0000256" key="6">
    <source>
        <dbReference type="HAMAP-Rule" id="MF_03135"/>
    </source>
</evidence>
<dbReference type="PANTHER" id="PTHR11741:SF0">
    <property type="entry name" value="ELONGATION FACTOR TS, MITOCHONDRIAL"/>
    <property type="match status" value="1"/>
</dbReference>
<comment type="function">
    <text evidence="6">Associates with the EF-Tu.GDP complex and induces the exchange of GDP to GTP. It remains bound to the aminoacyl-tRNA.EF-Tu.GTP complex up to the GTP hydrolysis stage on the ribosome.</text>
</comment>
<dbReference type="HAMAP" id="MF_00050">
    <property type="entry name" value="EF_Ts"/>
    <property type="match status" value="1"/>
</dbReference>
<gene>
    <name evidence="6" type="primary">TSF1</name>
    <name evidence="8" type="ORF">D9615_001245</name>
</gene>
<keyword evidence="3 6" id="KW-0648">Protein biosynthesis</keyword>
<evidence type="ECO:0000256" key="3">
    <source>
        <dbReference type="ARBA" id="ARBA00022917"/>
    </source>
</evidence>
<dbReference type="AlphaFoldDB" id="A0A8H5M8N9"/>
<comment type="subcellular location">
    <subcellularLocation>
        <location evidence="6">Mitochondrion</location>
    </subcellularLocation>
</comment>
<dbReference type="GO" id="GO:0003746">
    <property type="term" value="F:translation elongation factor activity"/>
    <property type="evidence" value="ECO:0007669"/>
    <property type="project" value="UniProtKB-UniRule"/>
</dbReference>
<evidence type="ECO:0000256" key="2">
    <source>
        <dbReference type="ARBA" id="ARBA00022768"/>
    </source>
</evidence>
<dbReference type="SUPFAM" id="SSF54713">
    <property type="entry name" value="Elongation factor Ts (EF-Ts), dimerisation domain"/>
    <property type="match status" value="1"/>
</dbReference>
<dbReference type="EMBL" id="JAACJP010000004">
    <property type="protein sequence ID" value="KAF5385400.1"/>
    <property type="molecule type" value="Genomic_DNA"/>
</dbReference>
<evidence type="ECO:0000313" key="9">
    <source>
        <dbReference type="Proteomes" id="UP000565441"/>
    </source>
</evidence>
<name>A0A8H5M8N9_9AGAR</name>
<keyword evidence="5 6" id="KW-0496">Mitochondrion</keyword>
<dbReference type="PANTHER" id="PTHR11741">
    <property type="entry name" value="ELONGATION FACTOR TS"/>
    <property type="match status" value="1"/>
</dbReference>
<dbReference type="Pfam" id="PF00889">
    <property type="entry name" value="EF_TS"/>
    <property type="match status" value="1"/>
</dbReference>
<sequence length="352" mass="37563">MLGSLRYAACPSSRRLYSTEATKVPVKLIGELRKLTEVSITKAREALGASNNDVNLALQWLQKDLITSGAKKAAKVEGRFTGEGLISTAVLSNGAGSRSGLGHGGVRAAMVELNCETDFVGRNELFGRLAADIAHTAAYISEPSGSVTAFQEYSLDMLNDAPLLSEFQPNSQTSATVGSAIRDMIAKVGEKISLRRAVTLVENPPQAHSNFGLRLASYSHGSISVPTQGRIGSLALLALKSPKLAELLVSEAFRNDLARLERSLARQIVGFETMSIVSPAGEELETALYDQQFMMFPDNSSGATVREVLGRWGIEQGLAESEQGVDSGGLAVLDYKKWTVGETADPSTESPQ</sequence>
<feature type="domain" description="Translation elongation factor EFTs/EF1B dimerisation" evidence="7">
    <location>
        <begin position="108"/>
        <end position="243"/>
    </location>
</feature>
<evidence type="ECO:0000256" key="5">
    <source>
        <dbReference type="ARBA" id="ARBA00023128"/>
    </source>
</evidence>
<dbReference type="InterPro" id="IPR014039">
    <property type="entry name" value="Transl_elong_EFTs/EF1B_dimer"/>
</dbReference>
<dbReference type="Gene3D" id="1.10.8.10">
    <property type="entry name" value="DNA helicase RuvA subunit, C-terminal domain"/>
    <property type="match status" value="1"/>
</dbReference>
<proteinExistence type="inferred from homology"/>
<dbReference type="SUPFAM" id="SSF46934">
    <property type="entry name" value="UBA-like"/>
    <property type="match status" value="1"/>
</dbReference>
<keyword evidence="4" id="KW-0809">Transit peptide</keyword>
<accession>A0A8H5M8N9</accession>
<keyword evidence="2 6" id="KW-0251">Elongation factor</keyword>
<keyword evidence="9" id="KW-1185">Reference proteome</keyword>
<dbReference type="Proteomes" id="UP000565441">
    <property type="component" value="Unassembled WGS sequence"/>
</dbReference>
<reference evidence="8 9" key="1">
    <citation type="journal article" date="2020" name="ISME J.">
        <title>Uncovering the hidden diversity of litter-decomposition mechanisms in mushroom-forming fungi.</title>
        <authorList>
            <person name="Floudas D."/>
            <person name="Bentzer J."/>
            <person name="Ahren D."/>
            <person name="Johansson T."/>
            <person name="Persson P."/>
            <person name="Tunlid A."/>
        </authorList>
    </citation>
    <scope>NUCLEOTIDE SEQUENCE [LARGE SCALE GENOMIC DNA]</scope>
    <source>
        <strain evidence="8 9">CBS 661.87</strain>
    </source>
</reference>
<organism evidence="8 9">
    <name type="scientific">Tricholomella constricta</name>
    <dbReference type="NCBI Taxonomy" id="117010"/>
    <lineage>
        <taxon>Eukaryota</taxon>
        <taxon>Fungi</taxon>
        <taxon>Dikarya</taxon>
        <taxon>Basidiomycota</taxon>
        <taxon>Agaricomycotina</taxon>
        <taxon>Agaricomycetes</taxon>
        <taxon>Agaricomycetidae</taxon>
        <taxon>Agaricales</taxon>
        <taxon>Tricholomatineae</taxon>
        <taxon>Lyophyllaceae</taxon>
        <taxon>Tricholomella</taxon>
    </lineage>
</organism>
<dbReference type="OrthoDB" id="277235at2759"/>
<dbReference type="GO" id="GO:0070125">
    <property type="term" value="P:mitochondrial translational elongation"/>
    <property type="evidence" value="ECO:0007669"/>
    <property type="project" value="TreeGrafter"/>
</dbReference>